<evidence type="ECO:0000313" key="5">
    <source>
        <dbReference type="Proteomes" id="UP000019112"/>
    </source>
</evidence>
<dbReference type="GO" id="GO:0030170">
    <property type="term" value="F:pyridoxal phosphate binding"/>
    <property type="evidence" value="ECO:0007669"/>
    <property type="project" value="TreeGrafter"/>
</dbReference>
<dbReference type="InterPro" id="IPR015421">
    <property type="entry name" value="PyrdxlP-dep_Trfase_major"/>
</dbReference>
<sequence>MTSPKKQIESHSLMPFIDLKAQLARLRSNIESAIKRVLDHGTFIMGPEVYTLEEQLKTFCEVKHAIACSNGTDALNLGLMAYQVGPGDAVFVPSFTFAATAEVVVWRGAVPIFVDVLESSYNMDPDSLEQGIRYAKSLGLAPKGIIPVDLFGQPADYDTIQSIAHKNCLWIIADSAQSFGATYKTKKVGNIGNIATTSFFPAKPLGCYGDGGAVFTNDDDLAVLIQSLRIHGQGKEKYDNVRIGINGRLDTIQAAILIEKLKVFPDELIVRQEIADTYFRGLQGILKTPFLQKDVTSSWAQYTVCLPETVCRKKLMEKLQSVGIPTVVYYEKPLHLQTAYRQYPTATGKGLPQCEKLSHVVLSLPISGYMHEAERIICALRKFI</sequence>
<dbReference type="STRING" id="1399147.P618_200260"/>
<gene>
    <name evidence="4" type="ORF">P618_200260</name>
</gene>
<evidence type="ECO:0000256" key="2">
    <source>
        <dbReference type="PIRSR" id="PIRSR000390-2"/>
    </source>
</evidence>
<evidence type="ECO:0000256" key="3">
    <source>
        <dbReference type="RuleBase" id="RU004508"/>
    </source>
</evidence>
<dbReference type="CDD" id="cd00616">
    <property type="entry name" value="AHBA_syn"/>
    <property type="match status" value="1"/>
</dbReference>
<dbReference type="Gene3D" id="3.40.640.10">
    <property type="entry name" value="Type I PLP-dependent aspartate aminotransferase-like (Major domain)"/>
    <property type="match status" value="1"/>
</dbReference>
<comment type="caution">
    <text evidence="4">The sequence shown here is derived from an EMBL/GenBank/DDBJ whole genome shotgun (WGS) entry which is preliminary data.</text>
</comment>
<reference evidence="4 5" key="1">
    <citation type="journal article" date="2014" name="FEMS Microbiol. Lett.">
        <title>Draft genome sequences of three Holospora species (Holospora obtusa, Holospora undulata, and Holospora elegans), endonuclear symbiotic bacteria of the ciliate Paramecium caudatum.</title>
        <authorList>
            <person name="Dohra H."/>
            <person name="Tanaka K."/>
            <person name="Suzuki T."/>
            <person name="Fujishima M."/>
            <person name="Suzuki H."/>
        </authorList>
    </citation>
    <scope>NUCLEOTIDE SEQUENCE [LARGE SCALE GENOMIC DNA]</scope>
    <source>
        <strain evidence="4 5">F1</strain>
    </source>
</reference>
<evidence type="ECO:0000256" key="1">
    <source>
        <dbReference type="PIRSR" id="PIRSR000390-1"/>
    </source>
</evidence>
<dbReference type="EMBL" id="AWTR02000034">
    <property type="protein sequence ID" value="ETZ07542.1"/>
    <property type="molecule type" value="Genomic_DNA"/>
</dbReference>
<keyword evidence="4" id="KW-0032">Aminotransferase</keyword>
<organism evidence="4 5">
    <name type="scientific">Holospora obtusa F1</name>
    <dbReference type="NCBI Taxonomy" id="1399147"/>
    <lineage>
        <taxon>Bacteria</taxon>
        <taxon>Pseudomonadati</taxon>
        <taxon>Pseudomonadota</taxon>
        <taxon>Alphaproteobacteria</taxon>
        <taxon>Holosporales</taxon>
        <taxon>Holosporaceae</taxon>
        <taxon>Holospora</taxon>
    </lineage>
</organism>
<feature type="modified residue" description="N6-(pyridoxal phosphate)lysine" evidence="2">
    <location>
        <position position="203"/>
    </location>
</feature>
<dbReference type="Gene3D" id="3.90.1150.10">
    <property type="entry name" value="Aspartate Aminotransferase, domain 1"/>
    <property type="match status" value="1"/>
</dbReference>
<dbReference type="InterPro" id="IPR015424">
    <property type="entry name" value="PyrdxlP-dep_Trfase"/>
</dbReference>
<dbReference type="RefSeq" id="WP_021826834.1">
    <property type="nucleotide sequence ID" value="NZ_AWTR02000034.1"/>
</dbReference>
<feature type="active site" description="Proton acceptor" evidence="1">
    <location>
        <position position="203"/>
    </location>
</feature>
<accession>W6TUV5</accession>
<dbReference type="Pfam" id="PF01041">
    <property type="entry name" value="DegT_DnrJ_EryC1"/>
    <property type="match status" value="1"/>
</dbReference>
<dbReference type="PANTHER" id="PTHR30244:SF42">
    <property type="entry name" value="UDP-2-ACETAMIDO-2-DEOXY-3-OXO-D-GLUCURONATE AMINOTRANSFERASE"/>
    <property type="match status" value="1"/>
</dbReference>
<dbReference type="AlphaFoldDB" id="W6TUV5"/>
<keyword evidence="4" id="KW-0808">Transferase</keyword>
<dbReference type="Proteomes" id="UP000019112">
    <property type="component" value="Unassembled WGS sequence"/>
</dbReference>
<keyword evidence="2 3" id="KW-0663">Pyridoxal phosphate</keyword>
<dbReference type="GO" id="GO:0000271">
    <property type="term" value="P:polysaccharide biosynthetic process"/>
    <property type="evidence" value="ECO:0007669"/>
    <property type="project" value="TreeGrafter"/>
</dbReference>
<name>W6TUV5_HOLOB</name>
<evidence type="ECO:0000313" key="4">
    <source>
        <dbReference type="EMBL" id="ETZ07542.1"/>
    </source>
</evidence>
<protein>
    <submittedName>
        <fullName evidence="4">UDP-2-acetamido-2-deoxy-3-oxo-D-glucuronate aminotransferase</fullName>
    </submittedName>
</protein>
<dbReference type="InterPro" id="IPR015422">
    <property type="entry name" value="PyrdxlP-dep_Trfase_small"/>
</dbReference>
<dbReference type="SUPFAM" id="SSF53383">
    <property type="entry name" value="PLP-dependent transferases"/>
    <property type="match status" value="1"/>
</dbReference>
<keyword evidence="5" id="KW-1185">Reference proteome</keyword>
<dbReference type="GO" id="GO:0008483">
    <property type="term" value="F:transaminase activity"/>
    <property type="evidence" value="ECO:0007669"/>
    <property type="project" value="UniProtKB-KW"/>
</dbReference>
<dbReference type="InterPro" id="IPR000653">
    <property type="entry name" value="DegT/StrS_aminotransferase"/>
</dbReference>
<dbReference type="PANTHER" id="PTHR30244">
    <property type="entry name" value="TRANSAMINASE"/>
    <property type="match status" value="1"/>
</dbReference>
<comment type="similarity">
    <text evidence="3">Belongs to the DegT/DnrJ/EryC1 family.</text>
</comment>
<proteinExistence type="inferred from homology"/>
<dbReference type="eggNOG" id="COG0399">
    <property type="taxonomic scope" value="Bacteria"/>
</dbReference>
<dbReference type="PIRSF" id="PIRSF000390">
    <property type="entry name" value="PLP_StrS"/>
    <property type="match status" value="1"/>
</dbReference>